<accession>A0A844XP13</accession>
<dbReference type="AlphaFoldDB" id="A0A844XP13"/>
<reference evidence="1 2" key="1">
    <citation type="submission" date="2019-12" db="EMBL/GenBank/DDBJ databases">
        <title>Genomic-based taxomic classification of the family Erythrobacteraceae.</title>
        <authorList>
            <person name="Xu L."/>
        </authorList>
    </citation>
    <scope>NUCLEOTIDE SEQUENCE [LARGE SCALE GENOMIC DNA]</scope>
    <source>
        <strain evidence="1 2">DSM 17792</strain>
    </source>
</reference>
<dbReference type="EMBL" id="WTYC01000002">
    <property type="protein sequence ID" value="MXO47895.1"/>
    <property type="molecule type" value="Genomic_DNA"/>
</dbReference>
<evidence type="ECO:0000313" key="1">
    <source>
        <dbReference type="EMBL" id="MXO47895.1"/>
    </source>
</evidence>
<protein>
    <submittedName>
        <fullName evidence="1">Uncharacterized protein</fullName>
    </submittedName>
</protein>
<evidence type="ECO:0000313" key="2">
    <source>
        <dbReference type="Proteomes" id="UP000448199"/>
    </source>
</evidence>
<proteinExistence type="predicted"/>
<organism evidence="1 2">
    <name type="scientific">Qipengyuania vulgaris</name>
    <dbReference type="NCBI Taxonomy" id="291985"/>
    <lineage>
        <taxon>Bacteria</taxon>
        <taxon>Pseudomonadati</taxon>
        <taxon>Pseudomonadota</taxon>
        <taxon>Alphaproteobacteria</taxon>
        <taxon>Sphingomonadales</taxon>
        <taxon>Erythrobacteraceae</taxon>
        <taxon>Qipengyuania</taxon>
    </lineage>
</organism>
<comment type="caution">
    <text evidence="1">The sequence shown here is derived from an EMBL/GenBank/DDBJ whole genome shotgun (WGS) entry which is preliminary data.</text>
</comment>
<name>A0A844XP13_9SPHN</name>
<gene>
    <name evidence="1" type="ORF">GRI69_06470</name>
</gene>
<sequence>MSAWATVAIIAIIVWGVVQLSKARHRADRGIVVDERGNESVADSGTDAETNREIEDLRERIKVLERIATDGNSLDTQETKRIAAEIEALRDKRAE</sequence>
<keyword evidence="2" id="KW-1185">Reference proteome</keyword>
<dbReference type="Proteomes" id="UP000448199">
    <property type="component" value="Unassembled WGS sequence"/>
</dbReference>
<dbReference type="RefSeq" id="WP_160727433.1">
    <property type="nucleotide sequence ID" value="NZ_WTYC01000002.1"/>
</dbReference>
<dbReference type="OrthoDB" id="7579171at2"/>